<dbReference type="GO" id="GO:0005829">
    <property type="term" value="C:cytosol"/>
    <property type="evidence" value="ECO:0007669"/>
    <property type="project" value="TreeGrafter"/>
</dbReference>
<dbReference type="GO" id="GO:0016705">
    <property type="term" value="F:oxidoreductase activity, acting on paired donors, with incorporation or reduction of molecular oxygen"/>
    <property type="evidence" value="ECO:0007669"/>
    <property type="project" value="InterPro"/>
</dbReference>
<dbReference type="OrthoDB" id="3532562at2"/>
<dbReference type="PANTHER" id="PTHR30137:SF16">
    <property type="entry name" value="BLL0895 PROTEIN"/>
    <property type="match status" value="1"/>
</dbReference>
<dbReference type="AlphaFoldDB" id="A0A3N1CYH5"/>
<name>A0A3N1CYH5_9ACTN</name>
<keyword evidence="4 6" id="KW-0503">Monooxygenase</keyword>
<dbReference type="Pfam" id="PF00296">
    <property type="entry name" value="Bac_luciferase"/>
    <property type="match status" value="1"/>
</dbReference>
<keyword evidence="2" id="KW-0285">Flavoprotein</keyword>
<accession>A0A3N1CYH5</accession>
<dbReference type="SUPFAM" id="SSF51679">
    <property type="entry name" value="Bacterial luciferase-like"/>
    <property type="match status" value="1"/>
</dbReference>
<dbReference type="InterPro" id="IPR011251">
    <property type="entry name" value="Luciferase-like_dom"/>
</dbReference>
<dbReference type="Proteomes" id="UP000272400">
    <property type="component" value="Unassembled WGS sequence"/>
</dbReference>
<protein>
    <submittedName>
        <fullName evidence="6">Alkanesulfonate monooxygenase SsuD/methylene tetrahydromethanopterin reductase-like flavin-dependent oxidoreductase (Luciferase family)</fullName>
    </submittedName>
</protein>
<organism evidence="6 7">
    <name type="scientific">Actinocorallia herbida</name>
    <dbReference type="NCBI Taxonomy" id="58109"/>
    <lineage>
        <taxon>Bacteria</taxon>
        <taxon>Bacillati</taxon>
        <taxon>Actinomycetota</taxon>
        <taxon>Actinomycetes</taxon>
        <taxon>Streptosporangiales</taxon>
        <taxon>Thermomonosporaceae</taxon>
        <taxon>Actinocorallia</taxon>
    </lineage>
</organism>
<dbReference type="EMBL" id="RJKE01000001">
    <property type="protein sequence ID" value="ROO85818.1"/>
    <property type="molecule type" value="Genomic_DNA"/>
</dbReference>
<evidence type="ECO:0000256" key="4">
    <source>
        <dbReference type="ARBA" id="ARBA00023033"/>
    </source>
</evidence>
<comment type="caution">
    <text evidence="6">The sequence shown here is derived from an EMBL/GenBank/DDBJ whole genome shotgun (WGS) entry which is preliminary data.</text>
</comment>
<dbReference type="InterPro" id="IPR036661">
    <property type="entry name" value="Luciferase-like_sf"/>
</dbReference>
<sequence>MRFGILLDHQYAKGEDVRARIGELVELVQHVRDAGYDSVFGVHHYLSNLATPQPLPVLSRIVEHSGDMALGTGILILPLGHPVHWAEEVATLDQMSGGRFVLGVGAGYREDEFAAFGLDLKRRSSRMFEALEVMEKLWTGEPVHHEGAHFQLDGVRCSVLPHGRPRPEIWVGANGPLGIRKAARHGYSWLAPSNVKRNWAVGNLETHRQESGPAGASLTRPIQRDLCLADSREEAFALAGEYARRSYSSYVEYGMDYFETMWQELCDKALFFGTPEEITAKIRDFAAAGFDHFVFRVQWLGCPPEVSHGIVERFAREVMPHFKESPR</sequence>
<evidence type="ECO:0000313" key="6">
    <source>
        <dbReference type="EMBL" id="ROO85818.1"/>
    </source>
</evidence>
<dbReference type="GO" id="GO:0004497">
    <property type="term" value="F:monooxygenase activity"/>
    <property type="evidence" value="ECO:0007669"/>
    <property type="project" value="UniProtKB-KW"/>
</dbReference>
<proteinExistence type="inferred from homology"/>
<evidence type="ECO:0000256" key="1">
    <source>
        <dbReference type="ARBA" id="ARBA00010426"/>
    </source>
</evidence>
<dbReference type="RefSeq" id="WP_123665277.1">
    <property type="nucleotide sequence ID" value="NZ_RJKE01000001.1"/>
</dbReference>
<evidence type="ECO:0000256" key="3">
    <source>
        <dbReference type="ARBA" id="ARBA00023002"/>
    </source>
</evidence>
<dbReference type="InterPro" id="IPR050766">
    <property type="entry name" value="Bact_Lucif_Oxidored"/>
</dbReference>
<feature type="domain" description="Luciferase-like" evidence="5">
    <location>
        <begin position="1"/>
        <end position="292"/>
    </location>
</feature>
<comment type="similarity">
    <text evidence="1">Belongs to the bacterial luciferase oxidoreductase family.</text>
</comment>
<evidence type="ECO:0000256" key="2">
    <source>
        <dbReference type="ARBA" id="ARBA00022630"/>
    </source>
</evidence>
<evidence type="ECO:0000259" key="5">
    <source>
        <dbReference type="Pfam" id="PF00296"/>
    </source>
</evidence>
<gene>
    <name evidence="6" type="ORF">EDD29_3367</name>
</gene>
<evidence type="ECO:0000313" key="7">
    <source>
        <dbReference type="Proteomes" id="UP000272400"/>
    </source>
</evidence>
<reference evidence="6 7" key="1">
    <citation type="submission" date="2018-11" db="EMBL/GenBank/DDBJ databases">
        <title>Sequencing the genomes of 1000 actinobacteria strains.</title>
        <authorList>
            <person name="Klenk H.-P."/>
        </authorList>
    </citation>
    <scope>NUCLEOTIDE SEQUENCE [LARGE SCALE GENOMIC DNA]</scope>
    <source>
        <strain evidence="6 7">DSM 44254</strain>
    </source>
</reference>
<keyword evidence="3" id="KW-0560">Oxidoreductase</keyword>
<dbReference type="Gene3D" id="3.20.20.30">
    <property type="entry name" value="Luciferase-like domain"/>
    <property type="match status" value="1"/>
</dbReference>
<keyword evidence="7" id="KW-1185">Reference proteome</keyword>
<dbReference type="PANTHER" id="PTHR30137">
    <property type="entry name" value="LUCIFERASE-LIKE MONOOXYGENASE"/>
    <property type="match status" value="1"/>
</dbReference>